<proteinExistence type="predicted"/>
<evidence type="ECO:0000313" key="2">
    <source>
        <dbReference type="EMBL" id="TDE35623.1"/>
    </source>
</evidence>
<dbReference type="AlphaFoldDB" id="A0A4R5EML9"/>
<gene>
    <name evidence="2" type="ORF">E1B25_16850</name>
</gene>
<dbReference type="InterPro" id="IPR044922">
    <property type="entry name" value="DUF2063_N_sf"/>
</dbReference>
<organism evidence="2 3">
    <name type="scientific">Antarcticimicrobium sediminis</name>
    <dbReference type="NCBI Taxonomy" id="2546227"/>
    <lineage>
        <taxon>Bacteria</taxon>
        <taxon>Pseudomonadati</taxon>
        <taxon>Pseudomonadota</taxon>
        <taxon>Alphaproteobacteria</taxon>
        <taxon>Rhodobacterales</taxon>
        <taxon>Paracoccaceae</taxon>
        <taxon>Antarcticimicrobium</taxon>
    </lineage>
</organism>
<dbReference type="Pfam" id="PF09836">
    <property type="entry name" value="DUF2063"/>
    <property type="match status" value="1"/>
</dbReference>
<dbReference type="OrthoDB" id="4146344at2"/>
<feature type="domain" description="Putative DNA-binding" evidence="1">
    <location>
        <begin position="6"/>
        <end position="95"/>
    </location>
</feature>
<dbReference type="EMBL" id="SMFP01000012">
    <property type="protein sequence ID" value="TDE35623.1"/>
    <property type="molecule type" value="Genomic_DNA"/>
</dbReference>
<reference evidence="2 3" key="1">
    <citation type="submission" date="2019-03" db="EMBL/GenBank/DDBJ databases">
        <authorList>
            <person name="Zhang S."/>
        </authorList>
    </citation>
    <scope>NUCLEOTIDE SEQUENCE [LARGE SCALE GENOMIC DNA]</scope>
    <source>
        <strain evidence="2 3">S4J41</strain>
    </source>
</reference>
<name>A0A4R5EML9_9RHOB</name>
<dbReference type="Proteomes" id="UP000294662">
    <property type="component" value="Unassembled WGS sequence"/>
</dbReference>
<accession>A0A4R5EML9</accession>
<dbReference type="Gene3D" id="1.10.150.690">
    <property type="entry name" value="DUF2063"/>
    <property type="match status" value="1"/>
</dbReference>
<sequence length="251" mass="27131">MRVSETEFRAALLDADQPVPTGLHDSAARPAGCRFDVYRNNVAASLTDALHEGFPAISSLLGKTNMDGVAGLFLRAHPPRTPRLMLYGAAFPDFLAGLEQLAHLGYLADVARLELALRHAYHAADATPITPERLGQTAPETLLTARLTLAPALRLLRAPWPIHDIWRYALEPGAPQPRTEPQDMLITRPDFDPAPHLLPPGGAAWIATLQAGQSWSAAEDAARTEAPDFDLTPVLTLLLQGGAITDLIPER</sequence>
<evidence type="ECO:0000259" key="1">
    <source>
        <dbReference type="Pfam" id="PF09836"/>
    </source>
</evidence>
<protein>
    <submittedName>
        <fullName evidence="2">DUF2063 domain-containing protein</fullName>
    </submittedName>
</protein>
<dbReference type="RefSeq" id="WP_132830695.1">
    <property type="nucleotide sequence ID" value="NZ_SMFP01000012.1"/>
</dbReference>
<evidence type="ECO:0000313" key="3">
    <source>
        <dbReference type="Proteomes" id="UP000294662"/>
    </source>
</evidence>
<keyword evidence="3" id="KW-1185">Reference proteome</keyword>
<comment type="caution">
    <text evidence="2">The sequence shown here is derived from an EMBL/GenBank/DDBJ whole genome shotgun (WGS) entry which is preliminary data.</text>
</comment>
<dbReference type="InterPro" id="IPR018640">
    <property type="entry name" value="DUF2063"/>
</dbReference>